<protein>
    <submittedName>
        <fullName evidence="1">Uncharacterized protein</fullName>
    </submittedName>
</protein>
<evidence type="ECO:0000313" key="1">
    <source>
        <dbReference type="EMBL" id="GBN67354.1"/>
    </source>
</evidence>
<comment type="caution">
    <text evidence="1">The sequence shown here is derived from an EMBL/GenBank/DDBJ whole genome shotgun (WGS) entry which is preliminary data.</text>
</comment>
<sequence>MSSRWRGLEVLKGRMQVEVSSSSSEHGLKLLGPFPNSLRFASRDVNA</sequence>
<gene>
    <name evidence="1" type="ORF">AVEN_212341_1</name>
</gene>
<keyword evidence="2" id="KW-1185">Reference proteome</keyword>
<reference evidence="1 2" key="1">
    <citation type="journal article" date="2019" name="Sci. Rep.">
        <title>Orb-weaving spider Araneus ventricosus genome elucidates the spidroin gene catalogue.</title>
        <authorList>
            <person name="Kono N."/>
            <person name="Nakamura H."/>
            <person name="Ohtoshi R."/>
            <person name="Moran D.A.P."/>
            <person name="Shinohara A."/>
            <person name="Yoshida Y."/>
            <person name="Fujiwara M."/>
            <person name="Mori M."/>
            <person name="Tomita M."/>
            <person name="Arakawa K."/>
        </authorList>
    </citation>
    <scope>NUCLEOTIDE SEQUENCE [LARGE SCALE GENOMIC DNA]</scope>
</reference>
<feature type="non-terminal residue" evidence="1">
    <location>
        <position position="47"/>
    </location>
</feature>
<accession>A0A4Y2QVD0</accession>
<organism evidence="1 2">
    <name type="scientific">Araneus ventricosus</name>
    <name type="common">Orbweaver spider</name>
    <name type="synonym">Epeira ventricosa</name>
    <dbReference type="NCBI Taxonomy" id="182803"/>
    <lineage>
        <taxon>Eukaryota</taxon>
        <taxon>Metazoa</taxon>
        <taxon>Ecdysozoa</taxon>
        <taxon>Arthropoda</taxon>
        <taxon>Chelicerata</taxon>
        <taxon>Arachnida</taxon>
        <taxon>Araneae</taxon>
        <taxon>Araneomorphae</taxon>
        <taxon>Entelegynae</taxon>
        <taxon>Araneoidea</taxon>
        <taxon>Araneidae</taxon>
        <taxon>Araneus</taxon>
    </lineage>
</organism>
<dbReference type="AlphaFoldDB" id="A0A4Y2QVD0"/>
<proteinExistence type="predicted"/>
<evidence type="ECO:0000313" key="2">
    <source>
        <dbReference type="Proteomes" id="UP000499080"/>
    </source>
</evidence>
<dbReference type="EMBL" id="BGPR01223468">
    <property type="protein sequence ID" value="GBN67354.1"/>
    <property type="molecule type" value="Genomic_DNA"/>
</dbReference>
<name>A0A4Y2QVD0_ARAVE</name>
<dbReference type="Proteomes" id="UP000499080">
    <property type="component" value="Unassembled WGS sequence"/>
</dbReference>